<comment type="caution">
    <text evidence="2">The sequence shown here is derived from an EMBL/GenBank/DDBJ whole genome shotgun (WGS) entry which is preliminary data.</text>
</comment>
<reference evidence="2" key="2">
    <citation type="journal article" date="2021" name="PeerJ">
        <title>Extensive microbial diversity within the chicken gut microbiome revealed by metagenomics and culture.</title>
        <authorList>
            <person name="Gilroy R."/>
            <person name="Ravi A."/>
            <person name="Getino M."/>
            <person name="Pursley I."/>
            <person name="Horton D.L."/>
            <person name="Alikhan N.F."/>
            <person name="Baker D."/>
            <person name="Gharbi K."/>
            <person name="Hall N."/>
            <person name="Watson M."/>
            <person name="Adriaenssens E.M."/>
            <person name="Foster-Nyarko E."/>
            <person name="Jarju S."/>
            <person name="Secka A."/>
            <person name="Antonio M."/>
            <person name="Oren A."/>
            <person name="Chaudhuri R.R."/>
            <person name="La Ragione R."/>
            <person name="Hildebrand F."/>
            <person name="Pallen M.J."/>
        </authorList>
    </citation>
    <scope>NUCLEOTIDE SEQUENCE</scope>
    <source>
        <strain evidence="2">1063</strain>
    </source>
</reference>
<proteinExistence type="predicted"/>
<dbReference type="SUPFAM" id="SSF52799">
    <property type="entry name" value="(Phosphotyrosine protein) phosphatases II"/>
    <property type="match status" value="1"/>
</dbReference>
<dbReference type="PROSITE" id="PS50056">
    <property type="entry name" value="TYR_PHOSPHATASE_2"/>
    <property type="match status" value="1"/>
</dbReference>
<evidence type="ECO:0000313" key="2">
    <source>
        <dbReference type="EMBL" id="HIU21445.1"/>
    </source>
</evidence>
<evidence type="ECO:0000313" key="3">
    <source>
        <dbReference type="Proteomes" id="UP000824088"/>
    </source>
</evidence>
<sequence length="260" mass="29650">MKDEREITFGNLRDLGGLPLPDGGKIRSGKLYRACRLKPRTEADKEVLAAMHLDCVVDLRIPREIKEKPDELPDGVEYVNASVFGDTKFQVLAPTLRSKLALLFCTDEQFDEILQGIRDSYEYMPYARHAYKELFDRLNAGKTVAFHCTAGKDRTGVAAMMIELALGRTREQAKEQYMLSNEKRAGKNSALMKALHKIPLRPGFYEVVEYSSRVHEELFDTAYNAIFSKYDTIYDFLAAEYGVSAENVADWKKYYTENAD</sequence>
<gene>
    <name evidence="2" type="ORF">IAD51_04345</name>
</gene>
<name>A0A9D1HU97_9FIRM</name>
<dbReference type="Gene3D" id="3.90.190.10">
    <property type="entry name" value="Protein tyrosine phosphatase superfamily"/>
    <property type="match status" value="1"/>
</dbReference>
<reference evidence="2" key="1">
    <citation type="submission" date="2020-10" db="EMBL/GenBank/DDBJ databases">
        <authorList>
            <person name="Gilroy R."/>
        </authorList>
    </citation>
    <scope>NUCLEOTIDE SEQUENCE</scope>
    <source>
        <strain evidence="2">1063</strain>
    </source>
</reference>
<dbReference type="Pfam" id="PF13350">
    <property type="entry name" value="Y_phosphatase3"/>
    <property type="match status" value="1"/>
</dbReference>
<evidence type="ECO:0000259" key="1">
    <source>
        <dbReference type="PROSITE" id="PS50056"/>
    </source>
</evidence>
<dbReference type="PROSITE" id="PS00383">
    <property type="entry name" value="TYR_PHOSPHATASE_1"/>
    <property type="match status" value="1"/>
</dbReference>
<feature type="domain" description="Tyrosine specific protein phosphatases" evidence="1">
    <location>
        <begin position="121"/>
        <end position="186"/>
    </location>
</feature>
<dbReference type="Proteomes" id="UP000824088">
    <property type="component" value="Unassembled WGS sequence"/>
</dbReference>
<organism evidence="2 3">
    <name type="scientific">Candidatus Limadaptatus stercorigallinarum</name>
    <dbReference type="NCBI Taxonomy" id="2840845"/>
    <lineage>
        <taxon>Bacteria</taxon>
        <taxon>Bacillati</taxon>
        <taxon>Bacillota</taxon>
        <taxon>Clostridia</taxon>
        <taxon>Eubacteriales</taxon>
        <taxon>Candidatus Limadaptatus</taxon>
    </lineage>
</organism>
<dbReference type="InterPro" id="IPR000387">
    <property type="entry name" value="Tyr_Pase_dom"/>
</dbReference>
<protein>
    <submittedName>
        <fullName evidence="2">Tyrosine-protein phosphatase</fullName>
    </submittedName>
</protein>
<dbReference type="AlphaFoldDB" id="A0A9D1HU97"/>
<dbReference type="GO" id="GO:0004721">
    <property type="term" value="F:phosphoprotein phosphatase activity"/>
    <property type="evidence" value="ECO:0007669"/>
    <property type="project" value="InterPro"/>
</dbReference>
<dbReference type="EMBL" id="DVMN01000076">
    <property type="protein sequence ID" value="HIU21445.1"/>
    <property type="molecule type" value="Genomic_DNA"/>
</dbReference>
<accession>A0A9D1HU97</accession>
<dbReference type="InterPro" id="IPR029021">
    <property type="entry name" value="Prot-tyrosine_phosphatase-like"/>
</dbReference>
<dbReference type="InterPro" id="IPR016130">
    <property type="entry name" value="Tyr_Pase_AS"/>
</dbReference>
<dbReference type="InterPro" id="IPR026893">
    <property type="entry name" value="Tyr/Ser_Pase_IphP-type"/>
</dbReference>